<dbReference type="InterPro" id="IPR001647">
    <property type="entry name" value="HTH_TetR"/>
</dbReference>
<dbReference type="EMBL" id="LAZR01007684">
    <property type="protein sequence ID" value="KKM83629.1"/>
    <property type="molecule type" value="Genomic_DNA"/>
</dbReference>
<gene>
    <name evidence="5" type="ORF">LCGC14_1307450</name>
</gene>
<organism evidence="5">
    <name type="scientific">marine sediment metagenome</name>
    <dbReference type="NCBI Taxonomy" id="412755"/>
    <lineage>
        <taxon>unclassified sequences</taxon>
        <taxon>metagenomes</taxon>
        <taxon>ecological metagenomes</taxon>
    </lineage>
</organism>
<feature type="domain" description="HTH tetR-type" evidence="4">
    <location>
        <begin position="16"/>
        <end position="76"/>
    </location>
</feature>
<evidence type="ECO:0000256" key="2">
    <source>
        <dbReference type="ARBA" id="ARBA00023125"/>
    </source>
</evidence>
<dbReference type="PANTHER" id="PTHR30055">
    <property type="entry name" value="HTH-TYPE TRANSCRIPTIONAL REGULATOR RUTR"/>
    <property type="match status" value="1"/>
</dbReference>
<dbReference type="InterPro" id="IPR009057">
    <property type="entry name" value="Homeodomain-like_sf"/>
</dbReference>
<name>A0A0F9KNB8_9ZZZZ</name>
<dbReference type="PANTHER" id="PTHR30055:SF234">
    <property type="entry name" value="HTH-TYPE TRANSCRIPTIONAL REGULATOR BETI"/>
    <property type="match status" value="1"/>
</dbReference>
<protein>
    <recommendedName>
        <fullName evidence="4">HTH tetR-type domain-containing protein</fullName>
    </recommendedName>
</protein>
<dbReference type="SUPFAM" id="SSF46689">
    <property type="entry name" value="Homeodomain-like"/>
    <property type="match status" value="1"/>
</dbReference>
<evidence type="ECO:0000256" key="3">
    <source>
        <dbReference type="ARBA" id="ARBA00023163"/>
    </source>
</evidence>
<dbReference type="Gene3D" id="1.10.357.10">
    <property type="entry name" value="Tetracycline Repressor, domain 2"/>
    <property type="match status" value="1"/>
</dbReference>
<keyword evidence="3" id="KW-0804">Transcription</keyword>
<dbReference type="PRINTS" id="PR00455">
    <property type="entry name" value="HTHTETR"/>
</dbReference>
<sequence>MDQKVKSRRTQAERSAATQAKILEAAQNLIARQGLAHTSTQDIARQAQVSRGAMLHHFPSRASLIQATYAEMLRQESELLRDFARTLQPGQNRLKALTEYIWVRYQSGIFQVSMDYIAEARVDADELSYVSAESRKFNDALNDVWNVELEAFGCDAETRQLMMNEFMCLVRGMAFQSQWRNDPNYFQNMLQNWLGRARSVLIPASTNG</sequence>
<dbReference type="Pfam" id="PF00440">
    <property type="entry name" value="TetR_N"/>
    <property type="match status" value="1"/>
</dbReference>
<dbReference type="GO" id="GO:0000976">
    <property type="term" value="F:transcription cis-regulatory region binding"/>
    <property type="evidence" value="ECO:0007669"/>
    <property type="project" value="TreeGrafter"/>
</dbReference>
<comment type="caution">
    <text evidence="5">The sequence shown here is derived from an EMBL/GenBank/DDBJ whole genome shotgun (WGS) entry which is preliminary data.</text>
</comment>
<dbReference type="GO" id="GO:0003700">
    <property type="term" value="F:DNA-binding transcription factor activity"/>
    <property type="evidence" value="ECO:0007669"/>
    <property type="project" value="TreeGrafter"/>
</dbReference>
<evidence type="ECO:0000256" key="1">
    <source>
        <dbReference type="ARBA" id="ARBA00023015"/>
    </source>
</evidence>
<dbReference type="InterPro" id="IPR050109">
    <property type="entry name" value="HTH-type_TetR-like_transc_reg"/>
</dbReference>
<dbReference type="PROSITE" id="PS50977">
    <property type="entry name" value="HTH_TETR_2"/>
    <property type="match status" value="1"/>
</dbReference>
<keyword evidence="1" id="KW-0805">Transcription regulation</keyword>
<reference evidence="5" key="1">
    <citation type="journal article" date="2015" name="Nature">
        <title>Complex archaea that bridge the gap between prokaryotes and eukaryotes.</title>
        <authorList>
            <person name="Spang A."/>
            <person name="Saw J.H."/>
            <person name="Jorgensen S.L."/>
            <person name="Zaremba-Niedzwiedzka K."/>
            <person name="Martijn J."/>
            <person name="Lind A.E."/>
            <person name="van Eijk R."/>
            <person name="Schleper C."/>
            <person name="Guy L."/>
            <person name="Ettema T.J."/>
        </authorList>
    </citation>
    <scope>NUCLEOTIDE SEQUENCE</scope>
</reference>
<keyword evidence="2" id="KW-0238">DNA-binding</keyword>
<accession>A0A0F9KNB8</accession>
<proteinExistence type="predicted"/>
<evidence type="ECO:0000259" key="4">
    <source>
        <dbReference type="PROSITE" id="PS50977"/>
    </source>
</evidence>
<evidence type="ECO:0000313" key="5">
    <source>
        <dbReference type="EMBL" id="KKM83629.1"/>
    </source>
</evidence>
<dbReference type="AlphaFoldDB" id="A0A0F9KNB8"/>